<dbReference type="GO" id="GO:0042597">
    <property type="term" value="C:periplasmic space"/>
    <property type="evidence" value="ECO:0007669"/>
    <property type="project" value="UniProtKB-SubCell"/>
</dbReference>
<evidence type="ECO:0000256" key="1">
    <source>
        <dbReference type="ARBA" id="ARBA00004196"/>
    </source>
</evidence>
<accession>A0AAE2MKG8</accession>
<sequence length="337" mass="36228">MKRTFPIVILLLLAAGAAGWWYGLPERLGWLPEARREFVLYGNVDIRQVSLGFRVSGRLSELRVDEGDVVKSGTVLAKLDAAPYEFAVRSGEANVAALRATFDKLKAGPRPTEIAQARAAYDESLADLQNANLAYDRARQLRPQGTISEASLDQATAAKAMATARSQSANEALKLLEEGSRVEDIAAADAQVKAGEATLASARTSLADTELRAPNDGVILSRVRETGAIVSPADTVFVLSLTEPVWVRSYVAEPDLGRIHPGMKVSVASDTAPDKPYQGTIGFISPVAEFTPKSVETPELRTDLVYRLRIVIDRPGPDLRQGMPVTVHLSAPTAGGR</sequence>
<dbReference type="PANTHER" id="PTHR32347:SF29">
    <property type="entry name" value="UPF0194 MEMBRANE PROTEIN YBHG"/>
    <property type="match status" value="1"/>
</dbReference>
<dbReference type="InterPro" id="IPR059052">
    <property type="entry name" value="HH_YbhG-like"/>
</dbReference>
<comment type="subcellular location">
    <subcellularLocation>
        <location evidence="1">Cell envelope</location>
    </subcellularLocation>
</comment>
<dbReference type="SUPFAM" id="SSF111369">
    <property type="entry name" value="HlyD-like secretion proteins"/>
    <property type="match status" value="2"/>
</dbReference>
<keyword evidence="2" id="KW-0175">Coiled coil</keyword>
<comment type="caution">
    <text evidence="5">The sequence shown here is derived from an EMBL/GenBank/DDBJ whole genome shotgun (WGS) entry which is preliminary data.</text>
</comment>
<dbReference type="EMBL" id="JACIGO010000003">
    <property type="protein sequence ID" value="MBB4290942.1"/>
    <property type="molecule type" value="Genomic_DNA"/>
</dbReference>
<dbReference type="Pfam" id="PF25990">
    <property type="entry name" value="Beta-barrel_YknX"/>
    <property type="match status" value="1"/>
</dbReference>
<protein>
    <submittedName>
        <fullName evidence="5">HlyD family secretion protein</fullName>
    </submittedName>
</protein>
<dbReference type="PANTHER" id="PTHR32347">
    <property type="entry name" value="EFFLUX SYSTEM COMPONENT YKNX-RELATED"/>
    <property type="match status" value="1"/>
</dbReference>
<proteinExistence type="predicted"/>
<dbReference type="RefSeq" id="WP_183607857.1">
    <property type="nucleotide sequence ID" value="NZ_JACHAZ010000001.1"/>
</dbReference>
<dbReference type="Gene3D" id="1.10.287.470">
    <property type="entry name" value="Helix hairpin bin"/>
    <property type="match status" value="1"/>
</dbReference>
<dbReference type="InterPro" id="IPR050465">
    <property type="entry name" value="UPF0194_transport"/>
</dbReference>
<dbReference type="Proteomes" id="UP000538507">
    <property type="component" value="Unassembled WGS sequence"/>
</dbReference>
<organism evidence="5 6">
    <name type="scientific">Rhizobium leguminosarum</name>
    <dbReference type="NCBI Taxonomy" id="384"/>
    <lineage>
        <taxon>Bacteria</taxon>
        <taxon>Pseudomonadati</taxon>
        <taxon>Pseudomonadota</taxon>
        <taxon>Alphaproteobacteria</taxon>
        <taxon>Hyphomicrobiales</taxon>
        <taxon>Rhizobiaceae</taxon>
        <taxon>Rhizobium/Agrobacterium group</taxon>
        <taxon>Rhizobium</taxon>
    </lineage>
</organism>
<evidence type="ECO:0000313" key="6">
    <source>
        <dbReference type="Proteomes" id="UP000538507"/>
    </source>
</evidence>
<name>A0AAE2MKG8_RHILE</name>
<dbReference type="Pfam" id="PF25881">
    <property type="entry name" value="HH_YBHG"/>
    <property type="match status" value="1"/>
</dbReference>
<reference evidence="5 6" key="1">
    <citation type="submission" date="2020-08" db="EMBL/GenBank/DDBJ databases">
        <title>Genomic Encyclopedia of Type Strains, Phase IV (KMG-V): Genome sequencing to study the core and pangenomes of soil and plant-associated prokaryotes.</title>
        <authorList>
            <person name="Whitman W."/>
        </authorList>
    </citation>
    <scope>NUCLEOTIDE SEQUENCE [LARGE SCALE GENOMIC DNA]</scope>
    <source>
        <strain evidence="5 6">SEMIA 415</strain>
    </source>
</reference>
<feature type="domain" description="YknX-like beta-barrel" evidence="4">
    <location>
        <begin position="247"/>
        <end position="328"/>
    </location>
</feature>
<gene>
    <name evidence="5" type="ORF">GGE16_003001</name>
</gene>
<dbReference type="NCBIfam" id="NF002939">
    <property type="entry name" value="PRK03598.1"/>
    <property type="match status" value="1"/>
</dbReference>
<evidence type="ECO:0000259" key="3">
    <source>
        <dbReference type="Pfam" id="PF25881"/>
    </source>
</evidence>
<feature type="domain" description="YbhG-like alpha-helical hairpin" evidence="3">
    <location>
        <begin position="79"/>
        <end position="207"/>
    </location>
</feature>
<dbReference type="AlphaFoldDB" id="A0AAE2MKG8"/>
<dbReference type="InterPro" id="IPR058636">
    <property type="entry name" value="Beta-barrel_YknX"/>
</dbReference>
<evidence type="ECO:0000313" key="5">
    <source>
        <dbReference type="EMBL" id="MBB4290942.1"/>
    </source>
</evidence>
<evidence type="ECO:0000259" key="4">
    <source>
        <dbReference type="Pfam" id="PF25990"/>
    </source>
</evidence>
<dbReference type="Gene3D" id="2.40.30.170">
    <property type="match status" value="1"/>
</dbReference>
<evidence type="ECO:0000256" key="2">
    <source>
        <dbReference type="ARBA" id="ARBA00023054"/>
    </source>
</evidence>
<dbReference type="Gene3D" id="2.40.50.100">
    <property type="match status" value="2"/>
</dbReference>